<proteinExistence type="predicted"/>
<evidence type="ECO:0000313" key="1">
    <source>
        <dbReference type="EMBL" id="KAJ3833189.1"/>
    </source>
</evidence>
<dbReference type="EMBL" id="MU806752">
    <property type="protein sequence ID" value="KAJ3833189.1"/>
    <property type="molecule type" value="Genomic_DNA"/>
</dbReference>
<protein>
    <submittedName>
        <fullName evidence="1">Uncharacterized protein</fullName>
    </submittedName>
</protein>
<comment type="caution">
    <text evidence="1">The sequence shown here is derived from an EMBL/GenBank/DDBJ whole genome shotgun (WGS) entry which is preliminary data.</text>
</comment>
<dbReference type="AlphaFoldDB" id="A0AA38U6G7"/>
<dbReference type="Proteomes" id="UP001163846">
    <property type="component" value="Unassembled WGS sequence"/>
</dbReference>
<evidence type="ECO:0000313" key="2">
    <source>
        <dbReference type="Proteomes" id="UP001163846"/>
    </source>
</evidence>
<name>A0AA38U6G7_9AGAR</name>
<gene>
    <name evidence="1" type="ORF">F5878DRAFT_419381</name>
</gene>
<reference evidence="1" key="1">
    <citation type="submission" date="2022-08" db="EMBL/GenBank/DDBJ databases">
        <authorList>
            <consortium name="DOE Joint Genome Institute"/>
            <person name="Min B."/>
            <person name="Riley R."/>
            <person name="Sierra-Patev S."/>
            <person name="Naranjo-Ortiz M."/>
            <person name="Looney B."/>
            <person name="Konkel Z."/>
            <person name="Slot J.C."/>
            <person name="Sakamoto Y."/>
            <person name="Steenwyk J.L."/>
            <person name="Rokas A."/>
            <person name="Carro J."/>
            <person name="Camarero S."/>
            <person name="Ferreira P."/>
            <person name="Molpeceres G."/>
            <person name="Ruiz-Duenas F.J."/>
            <person name="Serrano A."/>
            <person name="Henrissat B."/>
            <person name="Drula E."/>
            <person name="Hughes K.W."/>
            <person name="Mata J.L."/>
            <person name="Ishikawa N.K."/>
            <person name="Vargas-Isla R."/>
            <person name="Ushijima S."/>
            <person name="Smith C.A."/>
            <person name="Ahrendt S."/>
            <person name="Andreopoulos W."/>
            <person name="He G."/>
            <person name="Labutti K."/>
            <person name="Lipzen A."/>
            <person name="Ng V."/>
            <person name="Sandor L."/>
            <person name="Barry K."/>
            <person name="Martinez A.T."/>
            <person name="Xiao Y."/>
            <person name="Gibbons J.G."/>
            <person name="Terashima K."/>
            <person name="Hibbett D.S."/>
            <person name="Grigoriev I.V."/>
        </authorList>
    </citation>
    <scope>NUCLEOTIDE SEQUENCE</scope>
    <source>
        <strain evidence="1">TFB9207</strain>
    </source>
</reference>
<accession>A0AA38U6G7</accession>
<organism evidence="1 2">
    <name type="scientific">Lentinula raphanica</name>
    <dbReference type="NCBI Taxonomy" id="153919"/>
    <lineage>
        <taxon>Eukaryota</taxon>
        <taxon>Fungi</taxon>
        <taxon>Dikarya</taxon>
        <taxon>Basidiomycota</taxon>
        <taxon>Agaricomycotina</taxon>
        <taxon>Agaricomycetes</taxon>
        <taxon>Agaricomycetidae</taxon>
        <taxon>Agaricales</taxon>
        <taxon>Marasmiineae</taxon>
        <taxon>Omphalotaceae</taxon>
        <taxon>Lentinula</taxon>
    </lineage>
</organism>
<keyword evidence="2" id="KW-1185">Reference proteome</keyword>
<sequence>MKNTAYVPNSSPSLISVPALDEAKCYSVFGAEKCVVFSQDNERKFIKELIDKTGIVFTATKDDSRLYSLDQDTPDTVHHATTDSVPSSNLKLHLLHCLLGHLGYHWGC</sequence>